<proteinExistence type="predicted"/>
<organism evidence="2 3">
    <name type="scientific">Paenibacillus septentrionalis</name>
    <dbReference type="NCBI Taxonomy" id="429342"/>
    <lineage>
        <taxon>Bacteria</taxon>
        <taxon>Bacillati</taxon>
        <taxon>Bacillota</taxon>
        <taxon>Bacilli</taxon>
        <taxon>Bacillales</taxon>
        <taxon>Paenibacillaceae</taxon>
        <taxon>Paenibacillus</taxon>
    </lineage>
</organism>
<protein>
    <recommendedName>
        <fullName evidence="4">C4-dicarboxylate ABC transporter</fullName>
    </recommendedName>
</protein>
<dbReference type="Proteomes" id="UP001596233">
    <property type="component" value="Unassembled WGS sequence"/>
</dbReference>
<feature type="transmembrane region" description="Helical" evidence="1">
    <location>
        <begin position="12"/>
        <end position="41"/>
    </location>
</feature>
<feature type="transmembrane region" description="Helical" evidence="1">
    <location>
        <begin position="200"/>
        <end position="224"/>
    </location>
</feature>
<dbReference type="RefSeq" id="WP_379233160.1">
    <property type="nucleotide sequence ID" value="NZ_JBHSTE010000002.1"/>
</dbReference>
<feature type="transmembrane region" description="Helical" evidence="1">
    <location>
        <begin position="81"/>
        <end position="103"/>
    </location>
</feature>
<evidence type="ECO:0000313" key="2">
    <source>
        <dbReference type="EMBL" id="MFC6332615.1"/>
    </source>
</evidence>
<feature type="transmembrane region" description="Helical" evidence="1">
    <location>
        <begin position="245"/>
        <end position="264"/>
    </location>
</feature>
<keyword evidence="1" id="KW-1133">Transmembrane helix</keyword>
<feature type="transmembrane region" description="Helical" evidence="1">
    <location>
        <begin position="124"/>
        <end position="153"/>
    </location>
</feature>
<feature type="transmembrane region" description="Helical" evidence="1">
    <location>
        <begin position="351"/>
        <end position="379"/>
    </location>
</feature>
<feature type="transmembrane region" description="Helical" evidence="1">
    <location>
        <begin position="432"/>
        <end position="452"/>
    </location>
</feature>
<reference evidence="3" key="1">
    <citation type="journal article" date="2019" name="Int. J. Syst. Evol. Microbiol.">
        <title>The Global Catalogue of Microorganisms (GCM) 10K type strain sequencing project: providing services to taxonomists for standard genome sequencing and annotation.</title>
        <authorList>
            <consortium name="The Broad Institute Genomics Platform"/>
            <consortium name="The Broad Institute Genome Sequencing Center for Infectious Disease"/>
            <person name="Wu L."/>
            <person name="Ma J."/>
        </authorList>
    </citation>
    <scope>NUCLEOTIDE SEQUENCE [LARGE SCALE GENOMIC DNA]</scope>
    <source>
        <strain evidence="3">PCU 280</strain>
    </source>
</reference>
<sequence>MLARLGALEKGLILAIAFLYLLHALTGIEYLNLLMGIMVLVTISLYMRKLKGLPLLLSLLFMLSGVGIFVVNGASFTEWTAAANVNVTLVTLFVFAPLFGIPIRAARYSESLKQLYQSRFRSRLAFFSVVQVMTQLIAIFVNVGSISIMYNLITVHPAARNLRLLSTALNRGFSGAMLWSPYFAGMALMTSQLGLSWSTILPWMLFLAAATIVVSVLVEWKLLFTKEEASIEQEEKQPIQKNYRNTYISLALYLLLTISIVLLLEQSISYPMVVIICFSAIVFPFMWSALVRELSNFKQGVKNHLTVTLPSMQKEITLFLSAGFISGAIKTMNLGTGLVELLAMINLPLSFTFSIATMLLIVITAALGLHPIVLVTIIASTISPESVGVSPYFVAILLLGSWSISNPISPVSAVNNILASLTHKDVFQFSRYNYRFTFFMGFIIIGYLLLIVR</sequence>
<keyword evidence="1" id="KW-0472">Membrane</keyword>
<feature type="transmembrane region" description="Helical" evidence="1">
    <location>
        <begin position="318"/>
        <end position="345"/>
    </location>
</feature>
<feature type="transmembrane region" description="Helical" evidence="1">
    <location>
        <begin position="391"/>
        <end position="412"/>
    </location>
</feature>
<feature type="transmembrane region" description="Helical" evidence="1">
    <location>
        <begin position="53"/>
        <end position="75"/>
    </location>
</feature>
<evidence type="ECO:0000313" key="3">
    <source>
        <dbReference type="Proteomes" id="UP001596233"/>
    </source>
</evidence>
<feature type="transmembrane region" description="Helical" evidence="1">
    <location>
        <begin position="270"/>
        <end position="290"/>
    </location>
</feature>
<evidence type="ECO:0000256" key="1">
    <source>
        <dbReference type="SAM" id="Phobius"/>
    </source>
</evidence>
<dbReference type="EMBL" id="JBHSTE010000002">
    <property type="protein sequence ID" value="MFC6332615.1"/>
    <property type="molecule type" value="Genomic_DNA"/>
</dbReference>
<keyword evidence="1" id="KW-0812">Transmembrane</keyword>
<comment type="caution">
    <text evidence="2">The sequence shown here is derived from an EMBL/GenBank/DDBJ whole genome shotgun (WGS) entry which is preliminary data.</text>
</comment>
<gene>
    <name evidence="2" type="ORF">ACFP56_08250</name>
</gene>
<evidence type="ECO:0008006" key="4">
    <source>
        <dbReference type="Google" id="ProtNLM"/>
    </source>
</evidence>
<keyword evidence="3" id="KW-1185">Reference proteome</keyword>
<name>A0ABW1V5I1_9BACL</name>
<accession>A0ABW1V5I1</accession>